<feature type="region of interest" description="Disordered" evidence="1">
    <location>
        <begin position="1"/>
        <end position="48"/>
    </location>
</feature>
<protein>
    <submittedName>
        <fullName evidence="2">Chemotaxis protein</fullName>
    </submittedName>
</protein>
<sequence length="89" mass="9083">MQIPSASVSGSQALQSAQQGLAQATTAVAQPDPRPIEQDSVTLSSQAVSQTDTNTALISAIESEQQGEAATRVLEASNETIGSVIDISV</sequence>
<feature type="compositionally biased region" description="Low complexity" evidence="1">
    <location>
        <begin position="1"/>
        <end position="30"/>
    </location>
</feature>
<evidence type="ECO:0000313" key="2">
    <source>
        <dbReference type="EMBL" id="MBR9727872.1"/>
    </source>
</evidence>
<reference evidence="2 3" key="1">
    <citation type="submission" date="2020-02" db="EMBL/GenBank/DDBJ databases">
        <title>Shewanella WXL01 sp. nov., a marine bacterium isolated from green algae in Luhuitou Fringing Reef (Northern South China Sea).</title>
        <authorList>
            <person name="Wang X."/>
        </authorList>
    </citation>
    <scope>NUCLEOTIDE SEQUENCE [LARGE SCALE GENOMIC DNA]</scope>
    <source>
        <strain evidence="2 3">MCCC 1A01895</strain>
    </source>
</reference>
<evidence type="ECO:0000256" key="1">
    <source>
        <dbReference type="SAM" id="MobiDB-lite"/>
    </source>
</evidence>
<comment type="caution">
    <text evidence="2">The sequence shown here is derived from an EMBL/GenBank/DDBJ whole genome shotgun (WGS) entry which is preliminary data.</text>
</comment>
<dbReference type="Proteomes" id="UP000811844">
    <property type="component" value="Unassembled WGS sequence"/>
</dbReference>
<evidence type="ECO:0000313" key="3">
    <source>
        <dbReference type="Proteomes" id="UP000811844"/>
    </source>
</evidence>
<dbReference type="EMBL" id="JAAIKR010000005">
    <property type="protein sequence ID" value="MBR9727872.1"/>
    <property type="molecule type" value="Genomic_DNA"/>
</dbReference>
<gene>
    <name evidence="2" type="ORF">G3R48_07720</name>
</gene>
<organism evidence="2 3">
    <name type="scientific">Shewanella intestini</name>
    <dbReference type="NCBI Taxonomy" id="2017544"/>
    <lineage>
        <taxon>Bacteria</taxon>
        <taxon>Pseudomonadati</taxon>
        <taxon>Pseudomonadota</taxon>
        <taxon>Gammaproteobacteria</taxon>
        <taxon>Alteromonadales</taxon>
        <taxon>Shewanellaceae</taxon>
        <taxon>Shewanella</taxon>
    </lineage>
</organism>
<name>A0ABS5I1G5_9GAMM</name>
<accession>A0ABS5I1G5</accession>
<keyword evidence="3" id="KW-1185">Reference proteome</keyword>
<feature type="compositionally biased region" description="Polar residues" evidence="1">
    <location>
        <begin position="39"/>
        <end position="48"/>
    </location>
</feature>
<dbReference type="RefSeq" id="WP_153663615.1">
    <property type="nucleotide sequence ID" value="NZ_JAAIKR010000005.1"/>
</dbReference>
<proteinExistence type="predicted"/>